<dbReference type="Pfam" id="PF00891">
    <property type="entry name" value="Methyltransf_2"/>
    <property type="match status" value="1"/>
</dbReference>
<dbReference type="PANTHER" id="PTHR30157:SF0">
    <property type="entry name" value="NADPH-DEPENDENT FERRIC-CHELATE REDUCTASE"/>
    <property type="match status" value="1"/>
</dbReference>
<dbReference type="GO" id="GO:0032259">
    <property type="term" value="P:methylation"/>
    <property type="evidence" value="ECO:0007669"/>
    <property type="project" value="UniProtKB-KW"/>
</dbReference>
<dbReference type="CDD" id="cd06193">
    <property type="entry name" value="siderophore_interacting"/>
    <property type="match status" value="1"/>
</dbReference>
<dbReference type="PROSITE" id="PS51683">
    <property type="entry name" value="SAM_OMT_II"/>
    <property type="match status" value="1"/>
</dbReference>
<dbReference type="Gene3D" id="3.40.50.150">
    <property type="entry name" value="Vaccinia Virus protein VP39"/>
    <property type="match status" value="1"/>
</dbReference>
<dbReference type="InterPro" id="IPR016461">
    <property type="entry name" value="COMT-like"/>
</dbReference>
<dbReference type="InterPro" id="IPR017938">
    <property type="entry name" value="Riboflavin_synthase-like_b-brl"/>
</dbReference>
<evidence type="ECO:0000313" key="5">
    <source>
        <dbReference type="EMBL" id="PYE17316.1"/>
    </source>
</evidence>
<keyword evidence="2" id="KW-0808">Transferase</keyword>
<dbReference type="InterPro" id="IPR036388">
    <property type="entry name" value="WH-like_DNA-bd_sf"/>
</dbReference>
<dbReference type="InterPro" id="IPR013113">
    <property type="entry name" value="SIP_FAD-bd"/>
</dbReference>
<sequence>MPKSSRRVTVHPIALRELWVARISDVTPGLRRVTLSGDQLGAFTSANSLPQSALRSDGFDDDIRLIFPYPGRTDPVLPTQREGHLQWPKDPRVLSKVYTVRRFDPEAGELDVDFVRHGTGTATSWAYRAQPGDRIHIAGPVASHALPDADWLLVAGDDTALPAISRLLEQLPADAKGQVFVEVAHADHQLQLRELDGVSVTWLIRDGIRAGTSTLLIDAVQSAHWWDGSTFAWIAGESSTVKTIRRHLVDERGMDKHDVQFTGYWRHGEVITLDDDPAVPDPERNEEAFETLHELGELLPPFAMRTAVTLGIPDLISRGITSAEALAAACGGDPVGVGKLLRYLTAINLLDKAKPGHYRLSEIGEYLTDDFVVEVLHEDGYHARREVAYHGLTEAIRTGTEGYTQATGTSYKQLLSEDWYATKHHDHNAEFAGYIAEPLARSDAVAGIDHLLIRADAPAVFAAAILGAHPHLLITIAGLPSHLIRVRDDLAATIGNHDDRVRVALTEQSLFETTAAADAILLVDQLGAHGDADAAHALRQATTGLAPGGRILVIEHLLHDEHDEHQTEADLLAYSLHGSGIRTPDALHAVFTAAGLRPAGNQTIGWDTTVHVLTL</sequence>
<dbReference type="AlphaFoldDB" id="A0A318RPU2"/>
<feature type="domain" description="FAD-binding FR-type" evidence="4">
    <location>
        <begin position="13"/>
        <end position="147"/>
    </location>
</feature>
<gene>
    <name evidence="5" type="ORF">DFR67_10619</name>
</gene>
<evidence type="ECO:0000313" key="6">
    <source>
        <dbReference type="Proteomes" id="UP000247591"/>
    </source>
</evidence>
<dbReference type="SUPFAM" id="SSF63380">
    <property type="entry name" value="Riboflavin synthase domain-like"/>
    <property type="match status" value="1"/>
</dbReference>
<dbReference type="InterPro" id="IPR001077">
    <property type="entry name" value="COMT_C"/>
</dbReference>
<dbReference type="GO" id="GO:0016491">
    <property type="term" value="F:oxidoreductase activity"/>
    <property type="evidence" value="ECO:0007669"/>
    <property type="project" value="InterPro"/>
</dbReference>
<accession>A0A318RPU2</accession>
<name>A0A318RPU2_WILLI</name>
<comment type="caution">
    <text evidence="5">The sequence shown here is derived from an EMBL/GenBank/DDBJ whole genome shotgun (WGS) entry which is preliminary data.</text>
</comment>
<evidence type="ECO:0000256" key="1">
    <source>
        <dbReference type="ARBA" id="ARBA00022603"/>
    </source>
</evidence>
<dbReference type="Pfam" id="PF04954">
    <property type="entry name" value="SIP"/>
    <property type="match status" value="1"/>
</dbReference>
<dbReference type="InterPro" id="IPR039261">
    <property type="entry name" value="FNR_nucleotide-bd"/>
</dbReference>
<keyword evidence="3" id="KW-0949">S-adenosyl-L-methionine</keyword>
<keyword evidence="6" id="KW-1185">Reference proteome</keyword>
<reference evidence="5 6" key="1">
    <citation type="submission" date="2018-06" db="EMBL/GenBank/DDBJ databases">
        <title>Genomic Encyclopedia of Type Strains, Phase IV (KMG-IV): sequencing the most valuable type-strain genomes for metagenomic binning, comparative biology and taxonomic classification.</title>
        <authorList>
            <person name="Goeker M."/>
        </authorList>
    </citation>
    <scope>NUCLEOTIDE SEQUENCE [LARGE SCALE GENOMIC DNA]</scope>
    <source>
        <strain evidence="5 6">DSM 45521</strain>
    </source>
</reference>
<dbReference type="InterPro" id="IPR017927">
    <property type="entry name" value="FAD-bd_FR_type"/>
</dbReference>
<dbReference type="InterPro" id="IPR036390">
    <property type="entry name" value="WH_DNA-bd_sf"/>
</dbReference>
<dbReference type="SUPFAM" id="SSF46785">
    <property type="entry name" value="Winged helix' DNA-binding domain"/>
    <property type="match status" value="1"/>
</dbReference>
<dbReference type="SUPFAM" id="SSF53335">
    <property type="entry name" value="S-adenosyl-L-methionine-dependent methyltransferases"/>
    <property type="match status" value="1"/>
</dbReference>
<dbReference type="InterPro" id="IPR007037">
    <property type="entry name" value="SIP_rossman_dom"/>
</dbReference>
<dbReference type="Gene3D" id="2.40.30.10">
    <property type="entry name" value="Translation factors"/>
    <property type="match status" value="1"/>
</dbReference>
<dbReference type="RefSeq" id="WP_110469594.1">
    <property type="nucleotide sequence ID" value="NZ_QJSP01000006.1"/>
</dbReference>
<dbReference type="GO" id="GO:0046983">
    <property type="term" value="F:protein dimerization activity"/>
    <property type="evidence" value="ECO:0007669"/>
    <property type="project" value="InterPro"/>
</dbReference>
<proteinExistence type="predicted"/>
<dbReference type="InterPro" id="IPR039374">
    <property type="entry name" value="SIP_fam"/>
</dbReference>
<dbReference type="PANTHER" id="PTHR30157">
    <property type="entry name" value="FERRIC REDUCTASE, NADPH-DEPENDENT"/>
    <property type="match status" value="1"/>
</dbReference>
<dbReference type="PROSITE" id="PS51384">
    <property type="entry name" value="FAD_FR"/>
    <property type="match status" value="1"/>
</dbReference>
<evidence type="ECO:0000259" key="4">
    <source>
        <dbReference type="PROSITE" id="PS51384"/>
    </source>
</evidence>
<protein>
    <submittedName>
        <fullName evidence="5">NADPH-dependent ferric siderophore reductase</fullName>
    </submittedName>
</protein>
<dbReference type="OrthoDB" id="9814826at2"/>
<dbReference type="InterPro" id="IPR012967">
    <property type="entry name" value="COMT_dimerisation"/>
</dbReference>
<dbReference type="Gene3D" id="1.10.287.1350">
    <property type="match status" value="1"/>
</dbReference>
<dbReference type="Gene3D" id="3.40.50.80">
    <property type="entry name" value="Nucleotide-binding domain of ferredoxin-NADP reductase (FNR) module"/>
    <property type="match status" value="1"/>
</dbReference>
<dbReference type="InterPro" id="IPR029063">
    <property type="entry name" value="SAM-dependent_MTases_sf"/>
</dbReference>
<dbReference type="Gene3D" id="1.10.10.10">
    <property type="entry name" value="Winged helix-like DNA-binding domain superfamily/Winged helix DNA-binding domain"/>
    <property type="match status" value="1"/>
</dbReference>
<organism evidence="5 6">
    <name type="scientific">Williamsia limnetica</name>
    <dbReference type="NCBI Taxonomy" id="882452"/>
    <lineage>
        <taxon>Bacteria</taxon>
        <taxon>Bacillati</taxon>
        <taxon>Actinomycetota</taxon>
        <taxon>Actinomycetes</taxon>
        <taxon>Mycobacteriales</taxon>
        <taxon>Nocardiaceae</taxon>
        <taxon>Williamsia</taxon>
    </lineage>
</organism>
<dbReference type="GO" id="GO:0008171">
    <property type="term" value="F:O-methyltransferase activity"/>
    <property type="evidence" value="ECO:0007669"/>
    <property type="project" value="InterPro"/>
</dbReference>
<dbReference type="Pfam" id="PF08021">
    <property type="entry name" value="FAD_binding_9"/>
    <property type="match status" value="1"/>
</dbReference>
<dbReference type="Pfam" id="PF08100">
    <property type="entry name" value="Dimerisation"/>
    <property type="match status" value="1"/>
</dbReference>
<dbReference type="EMBL" id="QJSP01000006">
    <property type="protein sequence ID" value="PYE17316.1"/>
    <property type="molecule type" value="Genomic_DNA"/>
</dbReference>
<evidence type="ECO:0000256" key="3">
    <source>
        <dbReference type="ARBA" id="ARBA00022691"/>
    </source>
</evidence>
<evidence type="ECO:0000256" key="2">
    <source>
        <dbReference type="ARBA" id="ARBA00022679"/>
    </source>
</evidence>
<dbReference type="Proteomes" id="UP000247591">
    <property type="component" value="Unassembled WGS sequence"/>
</dbReference>
<keyword evidence="1" id="KW-0489">Methyltransferase</keyword>